<protein>
    <submittedName>
        <fullName evidence="1">Phosphoadenosine phosphosulfate reductase family protein</fullName>
    </submittedName>
</protein>
<keyword evidence="2" id="KW-1185">Reference proteome</keyword>
<dbReference type="Proteomes" id="UP001233172">
    <property type="component" value="Unassembled WGS sequence"/>
</dbReference>
<proteinExistence type="predicted"/>
<accession>A0AAD8ARE5</accession>
<gene>
    <name evidence="1" type="ORF">Bpfe_031097</name>
</gene>
<name>A0AAD8ARE5_BIOPF</name>
<reference evidence="1" key="2">
    <citation type="submission" date="2023-04" db="EMBL/GenBank/DDBJ databases">
        <authorList>
            <person name="Bu L."/>
            <person name="Lu L."/>
            <person name="Laidemitt M.R."/>
            <person name="Zhang S.M."/>
            <person name="Mutuku M."/>
            <person name="Mkoji G."/>
            <person name="Steinauer M."/>
            <person name="Loker E.S."/>
        </authorList>
    </citation>
    <scope>NUCLEOTIDE SEQUENCE</scope>
    <source>
        <strain evidence="1">KasaAsao</strain>
        <tissue evidence="1">Whole Snail</tissue>
    </source>
</reference>
<comment type="caution">
    <text evidence="1">The sequence shown here is derived from an EMBL/GenBank/DDBJ whole genome shotgun (WGS) entry which is preliminary data.</text>
</comment>
<reference evidence="1" key="1">
    <citation type="journal article" date="2023" name="PLoS Negl. Trop. Dis.">
        <title>A genome sequence for Biomphalaria pfeifferi, the major vector snail for the human-infecting parasite Schistosoma mansoni.</title>
        <authorList>
            <person name="Bu L."/>
            <person name="Lu L."/>
            <person name="Laidemitt M.R."/>
            <person name="Zhang S.M."/>
            <person name="Mutuku M."/>
            <person name="Mkoji G."/>
            <person name="Steinauer M."/>
            <person name="Loker E.S."/>
        </authorList>
    </citation>
    <scope>NUCLEOTIDE SEQUENCE</scope>
    <source>
        <strain evidence="1">KasaAsao</strain>
    </source>
</reference>
<sequence length="266" mass="29279">MEVYKAAGGSSCVVVADAEMERHSKPCSSRFGCWACTAVREDHSLAKMIQSEPGQYGYMAPLAALRDFIANTQYDWARRTLVGRNIIDGFITIGADTYSPAMLAELLGYTLSAQKMSGVPIINEAQLIAIDARWSQYAIRTAVQRALRIWMEVEAGARWTPPRLRPVPKTAVPRLGLIHVGGDWNDDIQSDLAVTGLRNAYHELFSEACGPGLRSISNGRAVIDIEGGQRDRFGGCLHVHGSSRRNGCCRSARRRTRTGLWATRPT</sequence>
<evidence type="ECO:0000313" key="1">
    <source>
        <dbReference type="EMBL" id="KAK0039510.1"/>
    </source>
</evidence>
<organism evidence="1 2">
    <name type="scientific">Biomphalaria pfeifferi</name>
    <name type="common">Bloodfluke planorb</name>
    <name type="synonym">Freshwater snail</name>
    <dbReference type="NCBI Taxonomy" id="112525"/>
    <lineage>
        <taxon>Eukaryota</taxon>
        <taxon>Metazoa</taxon>
        <taxon>Spiralia</taxon>
        <taxon>Lophotrochozoa</taxon>
        <taxon>Mollusca</taxon>
        <taxon>Gastropoda</taxon>
        <taxon>Heterobranchia</taxon>
        <taxon>Euthyneura</taxon>
        <taxon>Panpulmonata</taxon>
        <taxon>Hygrophila</taxon>
        <taxon>Lymnaeoidea</taxon>
        <taxon>Planorbidae</taxon>
        <taxon>Biomphalaria</taxon>
    </lineage>
</organism>
<dbReference type="AlphaFoldDB" id="A0AAD8ARE5"/>
<dbReference type="EMBL" id="JASAOG010000445">
    <property type="protein sequence ID" value="KAK0039510.1"/>
    <property type="molecule type" value="Genomic_DNA"/>
</dbReference>
<evidence type="ECO:0000313" key="2">
    <source>
        <dbReference type="Proteomes" id="UP001233172"/>
    </source>
</evidence>